<protein>
    <submittedName>
        <fullName evidence="2">Uncharacterized protein</fullName>
    </submittedName>
</protein>
<evidence type="ECO:0000313" key="3">
    <source>
        <dbReference type="Proteomes" id="UP001243330"/>
    </source>
</evidence>
<dbReference type="EMBL" id="JAQOWY010000255">
    <property type="protein sequence ID" value="KAK1845920.1"/>
    <property type="molecule type" value="Genomic_DNA"/>
</dbReference>
<keyword evidence="3" id="KW-1185">Reference proteome</keyword>
<evidence type="ECO:0000256" key="1">
    <source>
        <dbReference type="SAM" id="MobiDB-lite"/>
    </source>
</evidence>
<feature type="compositionally biased region" description="Low complexity" evidence="1">
    <location>
        <begin position="115"/>
        <end position="153"/>
    </location>
</feature>
<gene>
    <name evidence="2" type="ORF">CCHR01_11468</name>
</gene>
<feature type="compositionally biased region" description="Polar residues" evidence="1">
    <location>
        <begin position="223"/>
        <end position="234"/>
    </location>
</feature>
<feature type="region of interest" description="Disordered" evidence="1">
    <location>
        <begin position="115"/>
        <end position="157"/>
    </location>
</feature>
<accession>A0AAD9AFA5</accession>
<dbReference type="Proteomes" id="UP001243330">
    <property type="component" value="Unassembled WGS sequence"/>
</dbReference>
<organism evidence="2 3">
    <name type="scientific">Colletotrichum chrysophilum</name>
    <dbReference type="NCBI Taxonomy" id="1836956"/>
    <lineage>
        <taxon>Eukaryota</taxon>
        <taxon>Fungi</taxon>
        <taxon>Dikarya</taxon>
        <taxon>Ascomycota</taxon>
        <taxon>Pezizomycotina</taxon>
        <taxon>Sordariomycetes</taxon>
        <taxon>Hypocreomycetidae</taxon>
        <taxon>Glomerellales</taxon>
        <taxon>Glomerellaceae</taxon>
        <taxon>Colletotrichum</taxon>
        <taxon>Colletotrichum gloeosporioides species complex</taxon>
    </lineage>
</organism>
<feature type="compositionally biased region" description="Low complexity" evidence="1">
    <location>
        <begin position="179"/>
        <end position="197"/>
    </location>
</feature>
<feature type="region of interest" description="Disordered" evidence="1">
    <location>
        <begin position="217"/>
        <end position="254"/>
    </location>
</feature>
<evidence type="ECO:0000313" key="2">
    <source>
        <dbReference type="EMBL" id="KAK1845920.1"/>
    </source>
</evidence>
<reference evidence="2" key="1">
    <citation type="submission" date="2023-01" db="EMBL/GenBank/DDBJ databases">
        <title>Colletotrichum chrysophilum M932 genome sequence.</title>
        <authorList>
            <person name="Baroncelli R."/>
        </authorList>
    </citation>
    <scope>NUCLEOTIDE SEQUENCE</scope>
    <source>
        <strain evidence="2">M932</strain>
    </source>
</reference>
<feature type="region of interest" description="Disordered" evidence="1">
    <location>
        <begin position="179"/>
        <end position="205"/>
    </location>
</feature>
<proteinExistence type="predicted"/>
<name>A0AAD9AFA5_9PEZI</name>
<comment type="caution">
    <text evidence="2">The sequence shown here is derived from an EMBL/GenBank/DDBJ whole genome shotgun (WGS) entry which is preliminary data.</text>
</comment>
<dbReference type="AlphaFoldDB" id="A0AAD9AFA5"/>
<sequence length="273" mass="29888">MESGMGLGKSIKGHNLSGWNLYSSSSFLITISDYLSKLLPNFSKSFFIKLHPSKHLPCASSYQVASPSPVHNTENFSHPLFASNKFPHRTHATRHKLLTVFVDYPDIHRPSCLPTTTLTPSPCPSPTTRANNTQATAAPTRSRPQRRTSPSAQEPEPHTAIADTLAATRLPTPATPAATAATLTATTRPAESTSTTTCRTASPRPLTPSLWIATLRSRRKHPASSTQSTVSCWNSRRRRKPVSQRRASASTRATVTLRTCARTSSGRRRKSHR</sequence>